<dbReference type="PROSITE" id="PS51745">
    <property type="entry name" value="PB1"/>
    <property type="match status" value="1"/>
</dbReference>
<reference evidence="12 13" key="1">
    <citation type="journal article" date="2020" name="Nat. Food">
        <title>A phased Vanilla planifolia genome enables genetic improvement of flavour and production.</title>
        <authorList>
            <person name="Hasing T."/>
            <person name="Tang H."/>
            <person name="Brym M."/>
            <person name="Khazi F."/>
            <person name="Huang T."/>
            <person name="Chambers A.H."/>
        </authorList>
    </citation>
    <scope>NUCLEOTIDE SEQUENCE [LARGE SCALE GENOMIC DNA]</scope>
    <source>
        <tissue evidence="12">Leaf</tissue>
    </source>
</reference>
<dbReference type="AlphaFoldDB" id="A0A835PLI5"/>
<keyword evidence="8 10" id="KW-0539">Nucleus</keyword>
<evidence type="ECO:0000256" key="7">
    <source>
        <dbReference type="ARBA" id="ARBA00023163"/>
    </source>
</evidence>
<dbReference type="PANTHER" id="PTHR31734:SF6">
    <property type="entry name" value="AUXIN-RESPONSIVE PROTEIN IAA11"/>
    <property type="match status" value="1"/>
</dbReference>
<evidence type="ECO:0000256" key="10">
    <source>
        <dbReference type="RuleBase" id="RU004549"/>
    </source>
</evidence>
<comment type="function">
    <text evidence="1 10">Aux/IAA proteins are short-lived transcriptional factors that function as repressors of early auxin response genes at low auxin concentrations.</text>
</comment>
<dbReference type="GO" id="GO:0006355">
    <property type="term" value="P:regulation of DNA-templated transcription"/>
    <property type="evidence" value="ECO:0007669"/>
    <property type="project" value="InterPro"/>
</dbReference>
<dbReference type="InterPro" id="IPR033389">
    <property type="entry name" value="AUX/IAA_dom"/>
</dbReference>
<comment type="subcellular location">
    <subcellularLocation>
        <location evidence="2 10">Nucleus</location>
    </subcellularLocation>
</comment>
<dbReference type="Pfam" id="PF02309">
    <property type="entry name" value="AUX_IAA"/>
    <property type="match status" value="1"/>
</dbReference>
<dbReference type="InterPro" id="IPR003311">
    <property type="entry name" value="AUX_IAA"/>
</dbReference>
<evidence type="ECO:0000313" key="12">
    <source>
        <dbReference type="EMBL" id="KAG0453752.1"/>
    </source>
</evidence>
<dbReference type="SUPFAM" id="SSF54277">
    <property type="entry name" value="CAD &amp; PB1 domains"/>
    <property type="match status" value="1"/>
</dbReference>
<keyword evidence="6 10" id="KW-0805">Transcription regulation</keyword>
<comment type="subunit">
    <text evidence="4 10">Homodimers and heterodimers.</text>
</comment>
<evidence type="ECO:0000256" key="1">
    <source>
        <dbReference type="ARBA" id="ARBA00002159"/>
    </source>
</evidence>
<dbReference type="PANTHER" id="PTHR31734">
    <property type="entry name" value="AUXIN-RESPONSIVE PROTEIN IAA17"/>
    <property type="match status" value="1"/>
</dbReference>
<gene>
    <name evidence="12" type="ORF">HPP92_025056</name>
</gene>
<keyword evidence="5 10" id="KW-0678">Repressor</keyword>
<evidence type="ECO:0000256" key="2">
    <source>
        <dbReference type="ARBA" id="ARBA00004123"/>
    </source>
</evidence>
<dbReference type="GO" id="GO:0005634">
    <property type="term" value="C:nucleus"/>
    <property type="evidence" value="ECO:0007669"/>
    <property type="project" value="UniProtKB-SubCell"/>
</dbReference>
<accession>A0A835PLI5</accession>
<evidence type="ECO:0000313" key="13">
    <source>
        <dbReference type="Proteomes" id="UP000639772"/>
    </source>
</evidence>
<evidence type="ECO:0000256" key="6">
    <source>
        <dbReference type="ARBA" id="ARBA00023015"/>
    </source>
</evidence>
<dbReference type="Gene3D" id="3.10.20.90">
    <property type="entry name" value="Phosphatidylinositol 3-kinase Catalytic Subunit, Chain A, domain 1"/>
    <property type="match status" value="1"/>
</dbReference>
<evidence type="ECO:0000256" key="3">
    <source>
        <dbReference type="ARBA" id="ARBA00006728"/>
    </source>
</evidence>
<dbReference type="EMBL" id="JADCNM010000014">
    <property type="protein sequence ID" value="KAG0453752.1"/>
    <property type="molecule type" value="Genomic_DNA"/>
</dbReference>
<sequence length="302" mass="32288">MKGLSGYGFSLTSPEEAADGEHLLGLTAGEELGLRQVIETGKAMDEEIELGLSLGAKKWVSGGGRGEGGGRMREWGQQCRILTAKDLPSRVKSLGSPISSSSSVSSSSGSAADGFVVCAMKGVKSAADLASPYVDGASNPSSHVLVGWPPVRSFRMNNLANQSKESEANPSEQKSTNDDAMAAKEVKNLTTLDVSRFVKANMDGDPIGRKVDINAHHSYDSLALALELMFFKHNTKYGMIASKLLDGLHEFALTYEDRDGDWMLVGDVPWGMFLGTVKRLRIMRTSEASGQNCQSAVQVVIP</sequence>
<evidence type="ECO:0000256" key="8">
    <source>
        <dbReference type="ARBA" id="ARBA00023242"/>
    </source>
</evidence>
<keyword evidence="7 10" id="KW-0804">Transcription</keyword>
<keyword evidence="9 10" id="KW-0927">Auxin signaling pathway</keyword>
<name>A0A835PLI5_VANPL</name>
<comment type="similarity">
    <text evidence="3 10">Belongs to the Aux/IAA family.</text>
</comment>
<dbReference type="OrthoDB" id="773336at2759"/>
<feature type="domain" description="PB1" evidence="11">
    <location>
        <begin position="195"/>
        <end position="287"/>
    </location>
</feature>
<evidence type="ECO:0000259" key="11">
    <source>
        <dbReference type="PROSITE" id="PS51745"/>
    </source>
</evidence>
<dbReference type="Proteomes" id="UP000639772">
    <property type="component" value="Unassembled WGS sequence"/>
</dbReference>
<organism evidence="12 13">
    <name type="scientific">Vanilla planifolia</name>
    <name type="common">Vanilla</name>
    <dbReference type="NCBI Taxonomy" id="51239"/>
    <lineage>
        <taxon>Eukaryota</taxon>
        <taxon>Viridiplantae</taxon>
        <taxon>Streptophyta</taxon>
        <taxon>Embryophyta</taxon>
        <taxon>Tracheophyta</taxon>
        <taxon>Spermatophyta</taxon>
        <taxon>Magnoliopsida</taxon>
        <taxon>Liliopsida</taxon>
        <taxon>Asparagales</taxon>
        <taxon>Orchidaceae</taxon>
        <taxon>Vanilloideae</taxon>
        <taxon>Vanilleae</taxon>
        <taxon>Vanilla</taxon>
    </lineage>
</organism>
<comment type="caution">
    <text evidence="12">The sequence shown here is derived from an EMBL/GenBank/DDBJ whole genome shotgun (WGS) entry which is preliminary data.</text>
</comment>
<evidence type="ECO:0000256" key="5">
    <source>
        <dbReference type="ARBA" id="ARBA00022491"/>
    </source>
</evidence>
<evidence type="ECO:0000256" key="4">
    <source>
        <dbReference type="ARBA" id="ARBA00011726"/>
    </source>
</evidence>
<evidence type="ECO:0000256" key="9">
    <source>
        <dbReference type="ARBA" id="ARBA00023294"/>
    </source>
</evidence>
<dbReference type="InterPro" id="IPR053793">
    <property type="entry name" value="PB1-like"/>
</dbReference>
<proteinExistence type="inferred from homology"/>
<protein>
    <recommendedName>
        <fullName evidence="10">Auxin-responsive protein</fullName>
    </recommendedName>
</protein>
<dbReference type="GO" id="GO:0009734">
    <property type="term" value="P:auxin-activated signaling pathway"/>
    <property type="evidence" value="ECO:0007669"/>
    <property type="project" value="UniProtKB-UniRule"/>
</dbReference>